<dbReference type="Proteomes" id="UP000006552">
    <property type="component" value="Chromosome"/>
</dbReference>
<sequence length="57" mass="6343">MIRKVQRLFHVRSPLGRGSTFAFDRPGNSLLTHFSLTSHFFPAASESSQEMPDGPVP</sequence>
<dbReference type="HOGENOM" id="CLU_2986504_0_0_4"/>
<proteinExistence type="predicted"/>
<accession>Q5P748</accession>
<evidence type="ECO:0000313" key="2">
    <source>
        <dbReference type="Proteomes" id="UP000006552"/>
    </source>
</evidence>
<gene>
    <name evidence="1" type="ORF">ebA1363</name>
</gene>
<dbReference type="STRING" id="76114.ebA1363"/>
<dbReference type="EMBL" id="CR555306">
    <property type="protein sequence ID" value="CAI06863.1"/>
    <property type="molecule type" value="Genomic_DNA"/>
</dbReference>
<dbReference type="AlphaFoldDB" id="Q5P748"/>
<organism evidence="1 2">
    <name type="scientific">Aromatoleum aromaticum (strain DSM 19018 / LMG 30748 / EbN1)</name>
    <name type="common">Azoarcus sp. (strain EbN1)</name>
    <dbReference type="NCBI Taxonomy" id="76114"/>
    <lineage>
        <taxon>Bacteria</taxon>
        <taxon>Pseudomonadati</taxon>
        <taxon>Pseudomonadota</taxon>
        <taxon>Betaproteobacteria</taxon>
        <taxon>Rhodocyclales</taxon>
        <taxon>Rhodocyclaceae</taxon>
        <taxon>Aromatoleum</taxon>
    </lineage>
</organism>
<keyword evidence="2" id="KW-1185">Reference proteome</keyword>
<name>Q5P748_AROAE</name>
<dbReference type="KEGG" id="eba:ebA1363"/>
<protein>
    <submittedName>
        <fullName evidence="1">Uncharacterized protein</fullName>
    </submittedName>
</protein>
<evidence type="ECO:0000313" key="1">
    <source>
        <dbReference type="EMBL" id="CAI06863.1"/>
    </source>
</evidence>
<reference evidence="1 2" key="1">
    <citation type="journal article" date="2005" name="Arch. Microbiol.">
        <title>The genome sequence of an anaerobic aromatic-degrading denitrifying bacterium, strain EbN1.</title>
        <authorList>
            <person name="Rabus R."/>
            <person name="Kube M."/>
            <person name="Heider J."/>
            <person name="Beck A."/>
            <person name="Heitmann K."/>
            <person name="Widdel F."/>
            <person name="Reinhardt R."/>
        </authorList>
    </citation>
    <scope>NUCLEOTIDE SEQUENCE [LARGE SCALE GENOMIC DNA]</scope>
    <source>
        <strain evidence="1 2">EbN1</strain>
    </source>
</reference>